<feature type="domain" description="EGF-like" evidence="4">
    <location>
        <begin position="51"/>
        <end position="80"/>
    </location>
</feature>
<dbReference type="InterPro" id="IPR000742">
    <property type="entry name" value="EGF"/>
</dbReference>
<feature type="region of interest" description="Disordered" evidence="2">
    <location>
        <begin position="3032"/>
        <end position="3102"/>
    </location>
</feature>
<keyword evidence="6" id="KW-1185">Reference proteome</keyword>
<evidence type="ECO:0000256" key="3">
    <source>
        <dbReference type="SAM" id="Phobius"/>
    </source>
</evidence>
<dbReference type="Proteomes" id="UP000054408">
    <property type="component" value="Unassembled WGS sequence"/>
</dbReference>
<proteinExistence type="predicted"/>
<dbReference type="InterPro" id="IPR011050">
    <property type="entry name" value="Pectin_lyase_fold/virulence"/>
</dbReference>
<dbReference type="EMBL" id="GL349490">
    <property type="protein sequence ID" value="KNC54476.1"/>
    <property type="molecule type" value="Genomic_DNA"/>
</dbReference>
<dbReference type="SMART" id="SM00181">
    <property type="entry name" value="EGF"/>
    <property type="match status" value="2"/>
</dbReference>
<dbReference type="OMA" id="STGCNIP"/>
<reference evidence="5 6" key="1">
    <citation type="submission" date="2010-05" db="EMBL/GenBank/DDBJ databases">
        <title>The Genome Sequence of Thecamonas trahens ATCC 50062.</title>
        <authorList>
            <consortium name="The Broad Institute Genome Sequencing Platform"/>
            <person name="Russ C."/>
            <person name="Cuomo C."/>
            <person name="Shea T."/>
            <person name="Young S.K."/>
            <person name="Zeng Q."/>
            <person name="Koehrsen M."/>
            <person name="Haas B."/>
            <person name="Borodovsky M."/>
            <person name="Guigo R."/>
            <person name="Alvarado L."/>
            <person name="Berlin A."/>
            <person name="Bochicchio J."/>
            <person name="Borenstein D."/>
            <person name="Chapman S."/>
            <person name="Chen Z."/>
            <person name="Freedman E."/>
            <person name="Gellesch M."/>
            <person name="Goldberg J."/>
            <person name="Griggs A."/>
            <person name="Gujja S."/>
            <person name="Heilman E."/>
            <person name="Heiman D."/>
            <person name="Hepburn T."/>
            <person name="Howarth C."/>
            <person name="Jen D."/>
            <person name="Larson L."/>
            <person name="Mehta T."/>
            <person name="Park D."/>
            <person name="Pearson M."/>
            <person name="Roberts A."/>
            <person name="Saif S."/>
            <person name="Shenoy N."/>
            <person name="Sisk P."/>
            <person name="Stolte C."/>
            <person name="Sykes S."/>
            <person name="Thomson T."/>
            <person name="Walk T."/>
            <person name="White J."/>
            <person name="Yandava C."/>
            <person name="Burger G."/>
            <person name="Gray M.W."/>
            <person name="Holland P.W.H."/>
            <person name="King N."/>
            <person name="Lang F.B.F."/>
            <person name="Roger A.J."/>
            <person name="Ruiz-Trillo I."/>
            <person name="Lander E."/>
            <person name="Nusbaum C."/>
        </authorList>
    </citation>
    <scope>NUCLEOTIDE SEQUENCE [LARGE SCALE GENOMIC DNA]</scope>
    <source>
        <strain evidence="5 6">ATCC 50062</strain>
    </source>
</reference>
<evidence type="ECO:0000259" key="4">
    <source>
        <dbReference type="PROSITE" id="PS50026"/>
    </source>
</evidence>
<dbReference type="PROSITE" id="PS50026">
    <property type="entry name" value="EGF_3"/>
    <property type="match status" value="1"/>
</dbReference>
<feature type="transmembrane region" description="Helical" evidence="3">
    <location>
        <begin position="2722"/>
        <end position="2742"/>
    </location>
</feature>
<feature type="transmembrane region" description="Helical" evidence="3">
    <location>
        <begin position="2888"/>
        <end position="2908"/>
    </location>
</feature>
<accession>A0A0L0DR34</accession>
<dbReference type="InterPro" id="IPR011641">
    <property type="entry name" value="Tyr-kin_ephrin_A/B_rcpt-like"/>
</dbReference>
<keyword evidence="1" id="KW-1015">Disulfide bond</keyword>
<feature type="region of interest" description="Disordered" evidence="2">
    <location>
        <begin position="2586"/>
        <end position="2632"/>
    </location>
</feature>
<feature type="disulfide bond" evidence="1">
    <location>
        <begin position="70"/>
        <end position="79"/>
    </location>
</feature>
<keyword evidence="1" id="KW-0245">EGF-like domain</keyword>
<organism evidence="5 6">
    <name type="scientific">Thecamonas trahens ATCC 50062</name>
    <dbReference type="NCBI Taxonomy" id="461836"/>
    <lineage>
        <taxon>Eukaryota</taxon>
        <taxon>Apusozoa</taxon>
        <taxon>Apusomonadida</taxon>
        <taxon>Apusomonadidae</taxon>
        <taxon>Thecamonas</taxon>
    </lineage>
</organism>
<feature type="disulfide bond" evidence="1">
    <location>
        <begin position="52"/>
        <end position="62"/>
    </location>
</feature>
<dbReference type="SMART" id="SM00710">
    <property type="entry name" value="PbH1"/>
    <property type="match status" value="13"/>
</dbReference>
<feature type="transmembrane region" description="Helical" evidence="3">
    <location>
        <begin position="2858"/>
        <end position="2876"/>
    </location>
</feature>
<dbReference type="PROSITE" id="PS00022">
    <property type="entry name" value="EGF_1"/>
    <property type="match status" value="1"/>
</dbReference>
<dbReference type="SUPFAM" id="SSF49854">
    <property type="entry name" value="Spermadhesin, CUB domain"/>
    <property type="match status" value="1"/>
</dbReference>
<dbReference type="CDD" id="cd00185">
    <property type="entry name" value="TNFRSF"/>
    <property type="match status" value="1"/>
</dbReference>
<dbReference type="STRING" id="461836.A0A0L0DR34"/>
<dbReference type="RefSeq" id="XP_013753630.1">
    <property type="nucleotide sequence ID" value="XM_013898176.1"/>
</dbReference>
<evidence type="ECO:0000256" key="2">
    <source>
        <dbReference type="SAM" id="MobiDB-lite"/>
    </source>
</evidence>
<feature type="transmembrane region" description="Helical" evidence="3">
    <location>
        <begin position="2815"/>
        <end position="2838"/>
    </location>
</feature>
<dbReference type="PANTHER" id="PTHR11319">
    <property type="entry name" value="G PROTEIN-COUPLED RECEPTOR-RELATED"/>
    <property type="match status" value="1"/>
</dbReference>
<dbReference type="OrthoDB" id="439917at2759"/>
<feature type="transmembrane region" description="Helical" evidence="3">
    <location>
        <begin position="2928"/>
        <end position="2946"/>
    </location>
</feature>
<feature type="compositionally biased region" description="Basic residues" evidence="2">
    <location>
        <begin position="2504"/>
        <end position="2528"/>
    </location>
</feature>
<feature type="compositionally biased region" description="Polar residues" evidence="2">
    <location>
        <begin position="3070"/>
        <end position="3093"/>
    </location>
</feature>
<dbReference type="SUPFAM" id="SSF51126">
    <property type="entry name" value="Pectin lyase-like"/>
    <property type="match status" value="4"/>
</dbReference>
<evidence type="ECO:0000256" key="1">
    <source>
        <dbReference type="PROSITE-ProRule" id="PRU00076"/>
    </source>
</evidence>
<feature type="transmembrane region" description="Helical" evidence="3">
    <location>
        <begin position="2365"/>
        <end position="2381"/>
    </location>
</feature>
<dbReference type="Pfam" id="PF23106">
    <property type="entry name" value="EGF_Teneurin"/>
    <property type="match status" value="1"/>
</dbReference>
<dbReference type="InterPro" id="IPR035914">
    <property type="entry name" value="Sperma_CUB_dom_sf"/>
</dbReference>
<feature type="compositionally biased region" description="Low complexity" evidence="2">
    <location>
        <begin position="2601"/>
        <end position="2629"/>
    </location>
</feature>
<feature type="compositionally biased region" description="Low complexity" evidence="2">
    <location>
        <begin position="2529"/>
        <end position="2561"/>
    </location>
</feature>
<keyword evidence="3" id="KW-1133">Transmembrane helix</keyword>
<dbReference type="Gene3D" id="2.10.50.10">
    <property type="entry name" value="Tumor Necrosis Factor Receptor, subunit A, domain 2"/>
    <property type="match status" value="2"/>
</dbReference>
<protein>
    <submittedName>
        <fullName evidence="5">Polymorphic outer membrane protein</fullName>
    </submittedName>
</protein>
<dbReference type="GeneID" id="25568688"/>
<dbReference type="InterPro" id="IPR009030">
    <property type="entry name" value="Growth_fac_rcpt_cys_sf"/>
</dbReference>
<dbReference type="PROSITE" id="PS01186">
    <property type="entry name" value="EGF_2"/>
    <property type="match status" value="1"/>
</dbReference>
<dbReference type="SMART" id="SM01411">
    <property type="entry name" value="Ephrin_rec_like"/>
    <property type="match status" value="2"/>
</dbReference>
<dbReference type="eggNOG" id="KOG1217">
    <property type="taxonomic scope" value="Eukaryota"/>
</dbReference>
<feature type="transmembrane region" description="Helical" evidence="3">
    <location>
        <begin position="2411"/>
        <end position="2433"/>
    </location>
</feature>
<keyword evidence="3" id="KW-0812">Transmembrane</keyword>
<name>A0A0L0DR34_THETB</name>
<gene>
    <name evidence="5" type="ORF">AMSG_10472</name>
</gene>
<dbReference type="SUPFAM" id="SSF57184">
    <property type="entry name" value="Growth factor receptor domain"/>
    <property type="match status" value="1"/>
</dbReference>
<feature type="transmembrane region" description="Helical" evidence="3">
    <location>
        <begin position="2781"/>
        <end position="2803"/>
    </location>
</feature>
<comment type="caution">
    <text evidence="1">Lacks conserved residue(s) required for the propagation of feature annotation.</text>
</comment>
<evidence type="ECO:0000313" key="5">
    <source>
        <dbReference type="EMBL" id="KNC54476.1"/>
    </source>
</evidence>
<feature type="region of interest" description="Disordered" evidence="2">
    <location>
        <begin position="2500"/>
        <end position="2561"/>
    </location>
</feature>
<dbReference type="InterPro" id="IPR006626">
    <property type="entry name" value="PbH1"/>
</dbReference>
<feature type="transmembrane region" description="Helical" evidence="3">
    <location>
        <begin position="2334"/>
        <end position="2353"/>
    </location>
</feature>
<dbReference type="Pfam" id="PF07699">
    <property type="entry name" value="Ephrin_rec_like"/>
    <property type="match status" value="1"/>
</dbReference>
<sequence length="3102" mass="312279">MAGGGGCVLATRLGNGVCDDGSPFSGGDAAASPVVDLRCHACDGGDCSSCGCSAACSAHGVCIDDSRCVCAPGWAGPSCALAATSCAPGVPAALTAASGSFRVGGDIPPGAACGWLIRPASAAAHHLLRVSLADIELDRRSTVRVYAGSRAADGADARLLAAIPLVPGATSDPVVVHAPVSGASIVFFGAHYQHTAASGFTVSWAVEAASAAPPASGPALCAPKTAVAVSQVTSTGSVDLDAATSIGPGESCVWLLSGPAASVLSFELLTLQTVAGEVVVRLRDGSSPDGTILMEATGSAISGTIPPASGATARLEILAAGELSALPVVSLGFRANSGAPPGPAPPPALSTADGDHCYGVQVLTGLVGEIANPSGSATTYRPNARCAWVVTPTICAGTLQVTIDATATSLVHGGAVLRILDGPVSTDAQIVEFSGNASSLPAEALVWRGSGPSVRIEFESGPEPNVDAGFKVSWDCLGSDTNSQQYTLPRQVADDHRVVLRLAIHDSAATSEPFLASDNASWNVTSMATGKVLLSSTMLAGLSASPTDEPRGDSLLAANLPAAGDFLLGSMAATATHVANPCRLTEVPTVASLGAIGTALNISCSVVVPSAALDAFVLTVAGRIAEPTCGSVSDNAANEERLGDDPCTRNTTDNSLECCIYDTHFAEDYSALIYDVTVDETVCCTASASMYNASSPVCAGNYSVPCESTTTAALSVVYEATGLSRVIAQSAVSIAHLGYGSAVVQASPDPAATAVGTADASLVVALDLSPDDSSISASWTIDGGSSSFTAGPALCPPNSAIDGQDASFARLCNITVTSGTLYNFTLTVSPPSALRSYSLYAVSDGPYVVAEADGSGFSGSESVEFVVSNRCRGLATLTGADASRGIVTAHLPARTFNQLVAPGAAGDVLTVYDGPDERYPVLGVLDASNIVDRSNAGSAVLPALATRATASRMLVVATSSSGQATAPVLSFEYTFRDASSVCASRSQSTCACSQHVACGWCPGTGACVPVAGSACGLDAQVCTVTLNSGATVSELSAALSAAPRHATTALVDVVLPDTHAGCLSDGLMLDGVLGGPEVRIRGNGPATTTLDCSGTTGGARAFRVGGSARVTLADMTITGCSASGAGGSLWIDSGSLTLSNVVVSTSQASGCGGGVAVSGSGFASFISGSQIVSSTAAGHGGAVCISGPAASAKLQDTTLQANTAGGDGGGLYVGDEASVAGGLEDLTVSNNTAGGSGGGIALHGVSGALARSTLNGNSAGVDGGDLAVDGSGSVSMDTCTCGAGSLAVRGGALAATNATVDLLGASTISGASASVSGGGIWATSGATVTVAAGVTLSSNTADSGGGLALAASSTATLTGVTVSSNTASGPRGGGGGIAAAHSSTINLGAGTSVSSNSASVGCGGGLALSSGASVDVAASVTTNANSAADGGGGLCLAGTGTSASHSAASWRLEGNMASGPGGGAVLVTSGASWTAAGSVLAGNSVVGASGSGGSLLAVGSGSSASLSGASLVVLSRAAFGGGLAVSAGATLAVSGSARIEGCTASRSGGGLWAGGLGSEHGGESGSGTVTLNGALVTGNVASEYGGGLWLQAVGVASVTGATFHNNSAGSSGGGLGASASSGVAVSGTTLTANVASQRGGAVFALEAEVSVSGGLMRSNSAGVSGGGLAGGSMSVLALTGGVLVSHNRAGQAGGGIAAADGASLRVTGPSGAAIEHNVAVLGGGLYAVRAAAVDLTSASLSHNVASKAGGGAHVSLLESVLVLADTAVVNNTAPWRGGGVFAYGCSVAVSGSAVVSNNGVAQATSLPELVPGDDVHEPESVSGAGLGGGVYCLSDVAELGVPVLGVSGASVVVRENNATFGGGLFADGCALNVSSGATVEDNGATVDGGGLFGRVATVSVSAITCRGNFAGGAGGCLVVDHGTSGSVTSSTLRNNVAVGPGGAVHWRDLAQPLTEAGNTFSGNAAVYGPDHATHVARLQLLSEPPNIPYASGLEVADPWVLGLVDFYGQPAVTANALVTLTVPNAVVRGGVESAVAGVARFGKVAVTAYPGIPQNMTFSIRSLPLVTPALDSIIIRACLPGEFLVGEICLLCETGTYSDVPNAPRCSKCAPRTYAPNQGMAACLPCPPGTFSDVEGRSSCSECDPGRFSKGNVTRCSECPEGTYQPRRGSSSCCLCSSGTWNPRTGQTECEPCKAGTYTFNPLLECVPCDLSSSSCELDLVKANPGFYRFLVEKEQEEVDRLGNSDATVARMLNESVAELCGADVNGTTFQTNQPQFQVVTGAKFDVFFGKCETSLCRGDNECAPHHTGDLCGSCVPGFKLTAGKCVECKEPNVMAILIAGVVLPLAFTWFNFWFASASSGNTKIIVFFGQMFGFLIAAFPRRQAEDANTWTLFSASLDSIPDTCMMPLSIYQMFIIKMFVPVYFVMLLLLVWSFERLLHRCIDLYGEKNPEIAELKWEDEAEERVILLAAKAAMLRIHMRGMEAEDNVMAATSVGTVAGVSMSKHKSKKKKKDHSRKKRKAKRKRKSSSTMSSTSSSSSSSSSIGSSASSSSSSTSSSSMSMSQVRAVAADGVALVAMSEETPVNVGDASTVGRGRQGWSATGTSTASTASSDSRSPCETSSSSSATSGDLFGPQAWRAVVEQQEEEGDDKVGLAESSLAVVMHNPKLREQRLAEVERELASAAVVAKQASVAVSHHGFSPKRMVQAKLGALSINERFRRALLMIVLFTYTPTMNLILAMLRCRAPFPEEEHEQLLVADVTVQCKDKNGAWNPQYFRYRVVAFVLAGLYVYALPVALMLALVVQRIRRRWLPQWAHGMLGMLLFPFERAFFMWSPWLELRKTLVVSVLQLSGEEPDFTRMLLLVLFTFFAILHLMFRPYLDSALDMLETLTLLMLLVTAMLATVAWTQSETALTDSEANQLAFVLEYFPYGIIALCVLYILWSLLHPHLDRNVFGRKLTPNAKREAEREAKLERARHVLHPAHDADDAQGAEDVDDILKALDEVMLHGDGLLDSVDDLAALAVAGAADASASSTRSRSSSGGGGSLTFITASTDDDDDGGDSGVPFASVQPSTDDNGFNGGSSSTDMSSQLDLTGGGQYVV</sequence>
<keyword evidence="3" id="KW-0472">Membrane</keyword>
<dbReference type="PANTHER" id="PTHR11319:SF35">
    <property type="entry name" value="OUTER MEMBRANE PROTEIN PMPC-RELATED"/>
    <property type="match status" value="1"/>
</dbReference>
<evidence type="ECO:0000313" key="6">
    <source>
        <dbReference type="Proteomes" id="UP000054408"/>
    </source>
</evidence>
<dbReference type="Gene3D" id="2.10.25.10">
    <property type="entry name" value="Laminin"/>
    <property type="match status" value="1"/>
</dbReference>